<feature type="domain" description="Transglycosylase SLT" evidence="1">
    <location>
        <begin position="23"/>
        <end position="221"/>
    </location>
</feature>
<protein>
    <recommendedName>
        <fullName evidence="1">Transglycosylase SLT domain-containing protein</fullName>
    </recommendedName>
</protein>
<dbReference type="eggNOG" id="COG4764">
    <property type="taxonomic scope" value="Bacteria"/>
</dbReference>
<dbReference type="InterPro" id="IPR023346">
    <property type="entry name" value="Lysozyme-like_dom_sf"/>
</dbReference>
<dbReference type="STRING" id="246195.DNO_0342"/>
<dbReference type="CAZy" id="GH23">
    <property type="family name" value="Glycoside Hydrolase Family 23"/>
</dbReference>
<dbReference type="CDD" id="cd00254">
    <property type="entry name" value="LT-like"/>
    <property type="match status" value="1"/>
</dbReference>
<dbReference type="Gene3D" id="1.10.530.10">
    <property type="match status" value="1"/>
</dbReference>
<dbReference type="EMBL" id="CP000513">
    <property type="protein sequence ID" value="ABQ13785.1"/>
    <property type="molecule type" value="Genomic_DNA"/>
</dbReference>
<organism evidence="2 3">
    <name type="scientific">Dichelobacter nodosus (strain VCS1703A)</name>
    <dbReference type="NCBI Taxonomy" id="246195"/>
    <lineage>
        <taxon>Bacteria</taxon>
        <taxon>Pseudomonadati</taxon>
        <taxon>Pseudomonadota</taxon>
        <taxon>Gammaproteobacteria</taxon>
        <taxon>Cardiobacteriales</taxon>
        <taxon>Cardiobacteriaceae</taxon>
        <taxon>Dichelobacter</taxon>
    </lineage>
</organism>
<evidence type="ECO:0000313" key="2">
    <source>
        <dbReference type="EMBL" id="ABQ13785.1"/>
    </source>
</evidence>
<keyword evidence="3" id="KW-1185">Reference proteome</keyword>
<dbReference type="Pfam" id="PF19489">
    <property type="entry name" value="SLT_4"/>
    <property type="match status" value="1"/>
</dbReference>
<reference evidence="2 3" key="1">
    <citation type="journal article" date="2007" name="Nat. Biotechnol.">
        <title>Genome sequence and identification of candidate vaccine antigens from the animal pathogen Dichelobacter nodosus.</title>
        <authorList>
            <person name="Myers G.S."/>
            <person name="Parker D."/>
            <person name="Al-Hasani K."/>
            <person name="Kennan R.M."/>
            <person name="Seemann T."/>
            <person name="Ren Q."/>
            <person name="Badger J.H."/>
            <person name="Selengut J.D."/>
            <person name="Deboy R.T."/>
            <person name="Tettelin H."/>
            <person name="Boyce J.D."/>
            <person name="McCarl V.P."/>
            <person name="Han X."/>
            <person name="Nelson W.C."/>
            <person name="Madupu R."/>
            <person name="Mohamoud Y."/>
            <person name="Holley T."/>
            <person name="Fedorova N."/>
            <person name="Khouri H."/>
            <person name="Bottomley S.P."/>
            <person name="Whittington R.J."/>
            <person name="Adler B."/>
            <person name="Songer J.G."/>
            <person name="Rood J.I."/>
            <person name="Paulsen I.T."/>
        </authorList>
    </citation>
    <scope>NUCLEOTIDE SEQUENCE [LARGE SCALE GENOMIC DNA]</scope>
    <source>
        <strain evidence="2 3">VCS1703A</strain>
    </source>
</reference>
<sequence>MLVKPAFFLGSLIVRFIRVGWRIVVMMLFAGCAHRSPLSTQETVAEEKPRQLLTASDARFDFELQPPVYAQEDACILLEERPHWRLALQEAQTNWKVKPWFVLAFMHQESRFDPRALSKSMAYGYAQAKDDTWDWYMMKTGRYDSVRDRFDDAVDFMGFYVNRNRDRNHVAINDVKNQYLAYHEGMGGFESGSYLAKPWLLAVSDKVVNRAHMYREQLRRCPL</sequence>
<dbReference type="KEGG" id="dno:DNO_0342"/>
<evidence type="ECO:0000313" key="3">
    <source>
        <dbReference type="Proteomes" id="UP000000248"/>
    </source>
</evidence>
<accession>A5EW38</accession>
<dbReference type="Proteomes" id="UP000000248">
    <property type="component" value="Chromosome"/>
</dbReference>
<gene>
    <name evidence="2" type="ordered locus">DNO_0342</name>
</gene>
<dbReference type="AlphaFoldDB" id="A5EW38"/>
<evidence type="ECO:0000259" key="1">
    <source>
        <dbReference type="Pfam" id="PF19489"/>
    </source>
</evidence>
<name>A5EW38_DICNV</name>
<dbReference type="SUPFAM" id="SSF53955">
    <property type="entry name" value="Lysozyme-like"/>
    <property type="match status" value="1"/>
</dbReference>
<proteinExistence type="predicted"/>
<dbReference type="InterPro" id="IPR045795">
    <property type="entry name" value="SLT_4"/>
</dbReference>
<dbReference type="HOGENOM" id="CLU_094963_0_0_6"/>